<gene>
    <name evidence="8" type="ORF">scyTo_0001885</name>
</gene>
<feature type="region of interest" description="Disordered" evidence="6">
    <location>
        <begin position="1514"/>
        <end position="1546"/>
    </location>
</feature>
<accession>A0A401PGK4</accession>
<feature type="compositionally biased region" description="Low complexity" evidence="6">
    <location>
        <begin position="290"/>
        <end position="303"/>
    </location>
</feature>
<feature type="compositionally biased region" description="Low complexity" evidence="6">
    <location>
        <begin position="675"/>
        <end position="684"/>
    </location>
</feature>
<evidence type="ECO:0000256" key="2">
    <source>
        <dbReference type="ARBA" id="ARBA00004496"/>
    </source>
</evidence>
<dbReference type="InterPro" id="IPR036572">
    <property type="entry name" value="Doublecortin_dom_sf"/>
</dbReference>
<feature type="compositionally biased region" description="Polar residues" evidence="6">
    <location>
        <begin position="645"/>
        <end position="657"/>
    </location>
</feature>
<evidence type="ECO:0000313" key="8">
    <source>
        <dbReference type="EMBL" id="GCB72238.1"/>
    </source>
</evidence>
<feature type="compositionally biased region" description="Basic and acidic residues" evidence="6">
    <location>
        <begin position="872"/>
        <end position="899"/>
    </location>
</feature>
<proteinExistence type="predicted"/>
<feature type="region of interest" description="Disordered" evidence="6">
    <location>
        <begin position="1733"/>
        <end position="1779"/>
    </location>
</feature>
<dbReference type="SUPFAM" id="SSF89837">
    <property type="entry name" value="Doublecortin (DC)"/>
    <property type="match status" value="2"/>
</dbReference>
<feature type="region of interest" description="Disordered" evidence="6">
    <location>
        <begin position="563"/>
        <end position="603"/>
    </location>
</feature>
<dbReference type="GO" id="GO:0042461">
    <property type="term" value="P:photoreceptor cell development"/>
    <property type="evidence" value="ECO:0007669"/>
    <property type="project" value="TreeGrafter"/>
</dbReference>
<feature type="compositionally biased region" description="Basic and acidic residues" evidence="6">
    <location>
        <begin position="1250"/>
        <end position="1262"/>
    </location>
</feature>
<feature type="compositionally biased region" description="Low complexity" evidence="6">
    <location>
        <begin position="309"/>
        <end position="319"/>
    </location>
</feature>
<feature type="region of interest" description="Disordered" evidence="6">
    <location>
        <begin position="285"/>
        <end position="319"/>
    </location>
</feature>
<feature type="domain" description="Doublecortin" evidence="7">
    <location>
        <begin position="50"/>
        <end position="132"/>
    </location>
</feature>
<feature type="compositionally biased region" description="Basic and acidic residues" evidence="6">
    <location>
        <begin position="1926"/>
        <end position="1941"/>
    </location>
</feature>
<keyword evidence="5" id="KW-0966">Cell projection</keyword>
<feature type="region of interest" description="Disordered" evidence="6">
    <location>
        <begin position="846"/>
        <end position="911"/>
    </location>
</feature>
<keyword evidence="3" id="KW-0963">Cytoplasm</keyword>
<dbReference type="GO" id="GO:0060041">
    <property type="term" value="P:retina development in camera-type eye"/>
    <property type="evidence" value="ECO:0007669"/>
    <property type="project" value="TreeGrafter"/>
</dbReference>
<keyword evidence="9" id="KW-1185">Reference proteome</keyword>
<sequence length="2014" mass="224055">MYHFLFSDLSNRTKMNKASLRYSAIFPFNFEEPLSSVAKTTNLTEVTPAKKITFYKSGDPQLTGVKMTVNKRAFKTFDALLDDLSQKISLPFAVRTVTTPHGVHGINSLEQLEDGGSYICSHKKHVKPISAGKVTWQGQKPISPRRHSTRRERQEDSHAHHTQMAHKNIILIKNGNVGIHYSIVLHKRNTYSFRGFLGEISELMQYSVRKIYTMDGTNIDTLQALFHCPGVLVCVGHETFKPILNEKFRRRLSERMPGLSRRSRADVNNESDDMKRNVNFGLEAKKSVIHPRSPSRSSRFSISADKSYTKGSNMSSSNSGYASFADSLPHKKDGELMNSVIDDDIEKKVHVNKDGSLSLEMKVRFRLLNRETLQWSTQIRKSGFARKTRNEHLSSVEDFVMEQDDQRNTDNGFDGSVDPCNADDFYVSKLDCTEPEENHCENCKYDRGYDIWKNPMYAGQVVKANSGNGTYTQSSFSGPSPYQKAAYQRKSAESIQTISSEEYSQHFVQQMENHSETVEDGEGGIEYCSVSHCSSQSGSFTSASKNGGYRKGSQSSPEILGINDELHLPNNDTNGRPVSNTTYSSSKKSNKHTKNMDANEGSTCSVPSCLSTSSAAQMMTSSLIAGKGGYVLCAENINEKKRVKPTTSIQSEQSSLSDHTEIVTNSVNKSKKFSNSKSLKSSSCRSKKVKSEDECRLPTSASGNSDPNVEVGEEGKTSNEDNTPALDPSDFSEVLQIEDNIKMECERCEKAHSICLIVSKASRDKAAAKSQEQVDQTNISKLSNPAELELLPCKIVEDTMTHTNSITEDASVEGRPQSFVQRGMAGGESTRQLLMDPALQSKSIISTDKVTGCKPPASRPTTSTCNLSDESTTDKPHKENGIKSDSSRSSEKVNSKETFKVNNNNKKNKNKKSTFTSTVACGKIDLIPGVLPDASFEDIVHEWLKKIPSENMLVKYDNTEEFQDKCEKSATDVIPGGGKSETEALTTLDGKPYGVESTVGNQGSKEKHDLMMVKLESSGSLMAEAKSSGQEVVQEADALLPKPVSSCCSGLTTTNQLHEKVLRNNVHSSIEAIKVLLSSGQRAKLDRSNSLPSLNLTLKSKLSHSAKALLTCLASVQFFDKESLDSENKLIKTNNSAQKELLSILKSLWFTDIMIEDVGEVSQTSGKHSKTFKGHNSADDNVTPLSSSGVDINSGSGGSGDGSMGGVTDAPPTGEKKNGNLYLQTYTNKKDDASKQNQPSLMKNISDENSEIRIEQNKKNEDYSISSAGSPMTDAPCRKPKRRNWNGTNKSEDNDNIDKRSLSRASEVSQSDVAPSSPVTPDIACRVQWSSGDQSEDLDEIIDSNTRKCPQDTNQNLKEQSASVGEGMKPLAGASCDLEEIVHRTKTQGQNGTVDVNYSEEDKIVHNKITEKCDNIGIIKAPQQITSGHCCAAQAVKPGQEPEPTKRKSFNPDPFWLTKLLKKMEMQFIADYVDAMNEFKIRWNLEADDRLDQMIEDLSEDIRRRIQESVERELKKVQCRAGRNKPSPPQEPRRSESSEQTEQRRKRLKAMYKMQTFTPHSNEPDHEHNTKDFSSLISDEELTFCAMFGDNSDSHEQFSPDKFCPCDSFTEKSKTPKPVKNAMQTNIPIVKDFDLREILRMKMSRPNEQIKKHIADANGPEELLDRKTDKQDSGESESMELVENKIKNVIQNDEPVNLNQENIDVNNECQNHKLDGMFDQGEEQLSTGNHVVGLNLEDIDENKQVNESKDEDKSEDGKSRSVTSENALEPNEDEEGDVYRVENEHKNGKEENDYTEYNNEVTNIRTEEYKEQDEENNMLCNNTDPEMENNNKLEELLSVDSQQVYEMSGNNVRYTVENNSKEVHEAKHLNNNVSELSDILVKSNVIKSRNEEVVETMNTKLPLEQSDSLDVNSCPQRSDEGMPENSAKEGTEGDNQIDTKEAISSSSNSPGNKSSQMYPQSSSDEDTKSNCTGPEAPENEKDAGNNSDPDQDASMQNRSKKPGNTEFDEDDLDF</sequence>
<dbReference type="GO" id="GO:0005930">
    <property type="term" value="C:axoneme"/>
    <property type="evidence" value="ECO:0007669"/>
    <property type="project" value="TreeGrafter"/>
</dbReference>
<feature type="compositionally biased region" description="Basic and acidic residues" evidence="6">
    <location>
        <begin position="1663"/>
        <end position="1673"/>
    </location>
</feature>
<feature type="region of interest" description="Disordered" evidence="6">
    <location>
        <begin position="642"/>
        <end position="730"/>
    </location>
</feature>
<keyword evidence="4" id="KW-0677">Repeat</keyword>
<feature type="region of interest" description="Disordered" evidence="6">
    <location>
        <begin position="1897"/>
        <end position="2014"/>
    </location>
</feature>
<dbReference type="SMART" id="SM00537">
    <property type="entry name" value="DCX"/>
    <property type="match status" value="2"/>
</dbReference>
<evidence type="ECO:0000256" key="4">
    <source>
        <dbReference type="ARBA" id="ARBA00022737"/>
    </source>
</evidence>
<feature type="compositionally biased region" description="Polar residues" evidence="6">
    <location>
        <begin position="1303"/>
        <end position="1319"/>
    </location>
</feature>
<feature type="region of interest" description="Disordered" evidence="6">
    <location>
        <begin position="1164"/>
        <end position="1322"/>
    </location>
</feature>
<feature type="compositionally biased region" description="Basic and acidic residues" evidence="6">
    <location>
        <begin position="1290"/>
        <end position="1301"/>
    </location>
</feature>
<dbReference type="OrthoDB" id="1738954at2759"/>
<dbReference type="Pfam" id="PF03607">
    <property type="entry name" value="DCX"/>
    <property type="match status" value="2"/>
</dbReference>
<dbReference type="PANTHER" id="PTHR23005">
    <property type="entry name" value="RETINITIS PIGMENTOSA 1 PROTEIN"/>
    <property type="match status" value="1"/>
</dbReference>
<dbReference type="PANTHER" id="PTHR23005:SF3">
    <property type="entry name" value="RETINITIS PIGMENTOSA 1-LIKE 1 PROTEIN"/>
    <property type="match status" value="1"/>
</dbReference>
<feature type="compositionally biased region" description="Gly residues" evidence="6">
    <location>
        <begin position="1195"/>
        <end position="1205"/>
    </location>
</feature>
<evidence type="ECO:0000256" key="6">
    <source>
        <dbReference type="SAM" id="MobiDB-lite"/>
    </source>
</evidence>
<comment type="caution">
    <text evidence="8">The sequence shown here is derived from an EMBL/GenBank/DDBJ whole genome shotgun (WGS) entry which is preliminary data.</text>
</comment>
<feature type="domain" description="Doublecortin" evidence="7">
    <location>
        <begin position="167"/>
        <end position="246"/>
    </location>
</feature>
<feature type="compositionally biased region" description="Polar residues" evidence="6">
    <location>
        <begin position="1905"/>
        <end position="1916"/>
    </location>
</feature>
<evidence type="ECO:0000256" key="3">
    <source>
        <dbReference type="ARBA" id="ARBA00022490"/>
    </source>
</evidence>
<dbReference type="EMBL" id="BFAA01000440">
    <property type="protein sequence ID" value="GCB72238.1"/>
    <property type="molecule type" value="Genomic_DNA"/>
</dbReference>
<feature type="compositionally biased region" description="Basic and acidic residues" evidence="6">
    <location>
        <begin position="1531"/>
        <end position="1543"/>
    </location>
</feature>
<reference evidence="8 9" key="1">
    <citation type="journal article" date="2018" name="Nat. Ecol. Evol.">
        <title>Shark genomes provide insights into elasmobranch evolution and the origin of vertebrates.</title>
        <authorList>
            <person name="Hara Y"/>
            <person name="Yamaguchi K"/>
            <person name="Onimaru K"/>
            <person name="Kadota M"/>
            <person name="Koyanagi M"/>
            <person name="Keeley SD"/>
            <person name="Tatsumi K"/>
            <person name="Tanaka K"/>
            <person name="Motone F"/>
            <person name="Kageyama Y"/>
            <person name="Nozu R"/>
            <person name="Adachi N"/>
            <person name="Nishimura O"/>
            <person name="Nakagawa R"/>
            <person name="Tanegashima C"/>
            <person name="Kiyatake I"/>
            <person name="Matsumoto R"/>
            <person name="Murakumo K"/>
            <person name="Nishida K"/>
            <person name="Terakita A"/>
            <person name="Kuratani S"/>
            <person name="Sato K"/>
            <person name="Hyodo S Kuraku.S."/>
        </authorList>
    </citation>
    <scope>NUCLEOTIDE SEQUENCE [LARGE SCALE GENOMIC DNA]</scope>
</reference>
<evidence type="ECO:0000259" key="7">
    <source>
        <dbReference type="PROSITE" id="PS50309"/>
    </source>
</evidence>
<name>A0A401PGK4_SCYTO</name>
<feature type="region of interest" description="Disordered" evidence="6">
    <location>
        <begin position="135"/>
        <end position="161"/>
    </location>
</feature>
<protein>
    <recommendedName>
        <fullName evidence="7">Doublecortin domain-containing protein</fullName>
    </recommendedName>
</protein>
<evidence type="ECO:0000256" key="1">
    <source>
        <dbReference type="ARBA" id="ARBA00004316"/>
    </source>
</evidence>
<dbReference type="Proteomes" id="UP000288216">
    <property type="component" value="Unassembled WGS sequence"/>
</dbReference>
<feature type="compositionally biased region" description="Polar residues" evidence="6">
    <location>
        <begin position="1984"/>
        <end position="1997"/>
    </location>
</feature>
<comment type="subcellular location">
    <subcellularLocation>
        <location evidence="1">Cell projection</location>
    </subcellularLocation>
    <subcellularLocation>
        <location evidence="2">Cytoplasm</location>
    </subcellularLocation>
</comment>
<dbReference type="FunFam" id="3.10.20.230:FF:000008">
    <property type="entry name" value="retinitis pigmentosa 1-like 1 protein"/>
    <property type="match status" value="1"/>
</dbReference>
<dbReference type="PROSITE" id="PS50309">
    <property type="entry name" value="DC"/>
    <property type="match status" value="2"/>
</dbReference>
<feature type="compositionally biased region" description="Polar residues" evidence="6">
    <location>
        <begin position="859"/>
        <end position="870"/>
    </location>
</feature>
<dbReference type="STRING" id="75743.A0A401PGK4"/>
<dbReference type="Gene3D" id="3.10.20.230">
    <property type="entry name" value="Doublecortin domain"/>
    <property type="match status" value="2"/>
</dbReference>
<feature type="region of interest" description="Disordered" evidence="6">
    <location>
        <begin position="1658"/>
        <end position="1679"/>
    </location>
</feature>
<evidence type="ECO:0000256" key="5">
    <source>
        <dbReference type="ARBA" id="ARBA00023273"/>
    </source>
</evidence>
<feature type="compositionally biased region" description="Low complexity" evidence="6">
    <location>
        <begin position="1944"/>
        <end position="1955"/>
    </location>
</feature>
<evidence type="ECO:0000313" key="9">
    <source>
        <dbReference type="Proteomes" id="UP000288216"/>
    </source>
</evidence>
<dbReference type="GO" id="GO:0035082">
    <property type="term" value="P:axoneme assembly"/>
    <property type="evidence" value="ECO:0007669"/>
    <property type="project" value="TreeGrafter"/>
</dbReference>
<dbReference type="GO" id="GO:0035556">
    <property type="term" value="P:intracellular signal transduction"/>
    <property type="evidence" value="ECO:0007669"/>
    <property type="project" value="InterPro"/>
</dbReference>
<dbReference type="InterPro" id="IPR003533">
    <property type="entry name" value="Doublecortin_dom"/>
</dbReference>
<feature type="compositionally biased region" description="Basic and acidic residues" evidence="6">
    <location>
        <begin position="1741"/>
        <end position="1759"/>
    </location>
</feature>
<organism evidence="8 9">
    <name type="scientific">Scyliorhinus torazame</name>
    <name type="common">Cloudy catshark</name>
    <name type="synonym">Catulus torazame</name>
    <dbReference type="NCBI Taxonomy" id="75743"/>
    <lineage>
        <taxon>Eukaryota</taxon>
        <taxon>Metazoa</taxon>
        <taxon>Chordata</taxon>
        <taxon>Craniata</taxon>
        <taxon>Vertebrata</taxon>
        <taxon>Chondrichthyes</taxon>
        <taxon>Elasmobranchii</taxon>
        <taxon>Galeomorphii</taxon>
        <taxon>Galeoidea</taxon>
        <taxon>Carcharhiniformes</taxon>
        <taxon>Scyliorhinidae</taxon>
        <taxon>Scyliorhinus</taxon>
    </lineage>
</organism>